<feature type="compositionally biased region" description="Basic residues" evidence="1">
    <location>
        <begin position="113"/>
        <end position="126"/>
    </location>
</feature>
<gene>
    <name evidence="2" type="ORF">B296_00001312</name>
</gene>
<sequence>MQLSLAYVVDIIELDHNKIIDVSKWGTETVGNDKGCGRGQRCDYVTGEATIEEKTTTSRGSRKQESSGGGRCASKDGRGGWAALEGAATAALDLLAGRVSKAKGAMKATTGRGGRKRAVAVRRGLR</sequence>
<dbReference type="EMBL" id="AMZH03000707">
    <property type="protein sequence ID" value="RRT82386.1"/>
    <property type="molecule type" value="Genomic_DNA"/>
</dbReference>
<feature type="region of interest" description="Disordered" evidence="1">
    <location>
        <begin position="53"/>
        <end position="76"/>
    </location>
</feature>
<proteinExistence type="predicted"/>
<protein>
    <submittedName>
        <fullName evidence="2">Uncharacterized protein</fullName>
    </submittedName>
</protein>
<name>A0A427B201_ENSVE</name>
<organism evidence="2 3">
    <name type="scientific">Ensete ventricosum</name>
    <name type="common">Abyssinian banana</name>
    <name type="synonym">Musa ensete</name>
    <dbReference type="NCBI Taxonomy" id="4639"/>
    <lineage>
        <taxon>Eukaryota</taxon>
        <taxon>Viridiplantae</taxon>
        <taxon>Streptophyta</taxon>
        <taxon>Embryophyta</taxon>
        <taxon>Tracheophyta</taxon>
        <taxon>Spermatophyta</taxon>
        <taxon>Magnoliopsida</taxon>
        <taxon>Liliopsida</taxon>
        <taxon>Zingiberales</taxon>
        <taxon>Musaceae</taxon>
        <taxon>Ensete</taxon>
    </lineage>
</organism>
<comment type="caution">
    <text evidence="2">The sequence shown here is derived from an EMBL/GenBank/DDBJ whole genome shotgun (WGS) entry which is preliminary data.</text>
</comment>
<reference evidence="2 3" key="1">
    <citation type="journal article" date="2014" name="Agronomy (Basel)">
        <title>A Draft Genome Sequence for Ensete ventricosum, the Drought-Tolerant Tree Against Hunger.</title>
        <authorList>
            <person name="Harrison J."/>
            <person name="Moore K.A."/>
            <person name="Paszkiewicz K."/>
            <person name="Jones T."/>
            <person name="Grant M."/>
            <person name="Ambacheew D."/>
            <person name="Muzemil S."/>
            <person name="Studholme D.J."/>
        </authorList>
    </citation>
    <scope>NUCLEOTIDE SEQUENCE [LARGE SCALE GENOMIC DNA]</scope>
</reference>
<dbReference type="Proteomes" id="UP000287651">
    <property type="component" value="Unassembled WGS sequence"/>
</dbReference>
<evidence type="ECO:0000313" key="2">
    <source>
        <dbReference type="EMBL" id="RRT82386.1"/>
    </source>
</evidence>
<evidence type="ECO:0000256" key="1">
    <source>
        <dbReference type="SAM" id="MobiDB-lite"/>
    </source>
</evidence>
<accession>A0A427B201</accession>
<evidence type="ECO:0000313" key="3">
    <source>
        <dbReference type="Proteomes" id="UP000287651"/>
    </source>
</evidence>
<feature type="region of interest" description="Disordered" evidence="1">
    <location>
        <begin position="105"/>
        <end position="126"/>
    </location>
</feature>
<dbReference type="AlphaFoldDB" id="A0A427B201"/>